<dbReference type="InterPro" id="IPR011016">
    <property type="entry name" value="Znf_RING-CH"/>
</dbReference>
<dbReference type="GO" id="GO:0016567">
    <property type="term" value="P:protein ubiquitination"/>
    <property type="evidence" value="ECO:0007669"/>
    <property type="project" value="TreeGrafter"/>
</dbReference>
<dbReference type="Pfam" id="PF12906">
    <property type="entry name" value="RINGv"/>
    <property type="match status" value="1"/>
</dbReference>
<evidence type="ECO:0000259" key="5">
    <source>
        <dbReference type="PROSITE" id="PS51292"/>
    </source>
</evidence>
<dbReference type="PROSITE" id="PS51292">
    <property type="entry name" value="ZF_RING_CH"/>
    <property type="match status" value="1"/>
</dbReference>
<keyword evidence="4" id="KW-0812">Transmembrane</keyword>
<dbReference type="CDD" id="cd16495">
    <property type="entry name" value="RING_CH-C4HC3_MARCH"/>
    <property type="match status" value="1"/>
</dbReference>
<dbReference type="InterPro" id="IPR022143">
    <property type="entry name" value="DUF3675"/>
</dbReference>
<proteinExistence type="predicted"/>
<keyword evidence="1" id="KW-0479">Metal-binding</keyword>
<dbReference type="GO" id="GO:0004842">
    <property type="term" value="F:ubiquitin-protein transferase activity"/>
    <property type="evidence" value="ECO:0007669"/>
    <property type="project" value="TreeGrafter"/>
</dbReference>
<dbReference type="SMART" id="SM00744">
    <property type="entry name" value="RINGv"/>
    <property type="match status" value="1"/>
</dbReference>
<dbReference type="SUPFAM" id="SSF57850">
    <property type="entry name" value="RING/U-box"/>
    <property type="match status" value="1"/>
</dbReference>
<protein>
    <recommendedName>
        <fullName evidence="5">RING-CH-type domain-containing protein</fullName>
    </recommendedName>
</protein>
<accession>A0AAD3TGZ4</accession>
<dbReference type="Pfam" id="PF12428">
    <property type="entry name" value="DUF3675"/>
    <property type="match status" value="1"/>
</dbReference>
<dbReference type="Gene3D" id="3.30.40.10">
    <property type="entry name" value="Zinc/RING finger domain, C3HC4 (zinc finger)"/>
    <property type="match status" value="1"/>
</dbReference>
<keyword evidence="7" id="KW-1185">Reference proteome</keyword>
<sequence length="252" mass="27878">MVNEFMACVDRIPTQACFEPVNAGAEGVVGHLRGTSTSNTLSLTIEGYCGCNDRNGVGEVCTERDSSSSGAGELRECRICQEEDEALEAPCACNGTLKFAHRNCVQRWCNKKGDITCEICYQVFSPNYSLPLPRSDPDMMVIDIRQASGSHISLQDHHLLALTAAEHQFLQSEYDYGVANSGNVACLGLVALILMVILLVRQVLMLTRDFGLVQESSTFFDVSFLQLAGFLLPCYVLARSWYTIQSRWRRQG</sequence>
<organism evidence="6 7">
    <name type="scientific">Nepenthes gracilis</name>
    <name type="common">Slender pitcher plant</name>
    <dbReference type="NCBI Taxonomy" id="150966"/>
    <lineage>
        <taxon>Eukaryota</taxon>
        <taxon>Viridiplantae</taxon>
        <taxon>Streptophyta</taxon>
        <taxon>Embryophyta</taxon>
        <taxon>Tracheophyta</taxon>
        <taxon>Spermatophyta</taxon>
        <taxon>Magnoliopsida</taxon>
        <taxon>eudicotyledons</taxon>
        <taxon>Gunneridae</taxon>
        <taxon>Pentapetalae</taxon>
        <taxon>Caryophyllales</taxon>
        <taxon>Nepenthaceae</taxon>
        <taxon>Nepenthes</taxon>
    </lineage>
</organism>
<dbReference type="EMBL" id="BSYO01000034">
    <property type="protein sequence ID" value="GMH28592.1"/>
    <property type="molecule type" value="Genomic_DNA"/>
</dbReference>
<keyword evidence="4" id="KW-0472">Membrane</keyword>
<evidence type="ECO:0000256" key="1">
    <source>
        <dbReference type="ARBA" id="ARBA00022723"/>
    </source>
</evidence>
<evidence type="ECO:0000256" key="2">
    <source>
        <dbReference type="ARBA" id="ARBA00022771"/>
    </source>
</evidence>
<feature type="transmembrane region" description="Helical" evidence="4">
    <location>
        <begin position="184"/>
        <end position="204"/>
    </location>
</feature>
<name>A0AAD3TGZ4_NEPGR</name>
<keyword evidence="3" id="KW-0862">Zinc</keyword>
<dbReference type="InterPro" id="IPR013083">
    <property type="entry name" value="Znf_RING/FYVE/PHD"/>
</dbReference>
<dbReference type="PANTHER" id="PTHR23012:SF176">
    <property type="entry name" value="OS01G0894600 PROTEIN"/>
    <property type="match status" value="1"/>
</dbReference>
<dbReference type="PANTHER" id="PTHR23012">
    <property type="entry name" value="RING/FYVE/PHD ZINC FINGER DOMAIN-CONTAINING"/>
    <property type="match status" value="1"/>
</dbReference>
<evidence type="ECO:0000256" key="4">
    <source>
        <dbReference type="SAM" id="Phobius"/>
    </source>
</evidence>
<comment type="caution">
    <text evidence="6">The sequence shown here is derived from an EMBL/GenBank/DDBJ whole genome shotgun (WGS) entry which is preliminary data.</text>
</comment>
<dbReference type="GO" id="GO:0008270">
    <property type="term" value="F:zinc ion binding"/>
    <property type="evidence" value="ECO:0007669"/>
    <property type="project" value="UniProtKB-KW"/>
</dbReference>
<dbReference type="Proteomes" id="UP001279734">
    <property type="component" value="Unassembled WGS sequence"/>
</dbReference>
<gene>
    <name evidence="6" type="ORF">Nepgr_030435</name>
</gene>
<dbReference type="InterPro" id="IPR033275">
    <property type="entry name" value="MARCH-like"/>
</dbReference>
<evidence type="ECO:0000313" key="7">
    <source>
        <dbReference type="Proteomes" id="UP001279734"/>
    </source>
</evidence>
<evidence type="ECO:0000313" key="6">
    <source>
        <dbReference type="EMBL" id="GMH28592.1"/>
    </source>
</evidence>
<dbReference type="GO" id="GO:0016020">
    <property type="term" value="C:membrane"/>
    <property type="evidence" value="ECO:0007669"/>
    <property type="project" value="TreeGrafter"/>
</dbReference>
<feature type="transmembrane region" description="Helical" evidence="4">
    <location>
        <begin position="224"/>
        <end position="242"/>
    </location>
</feature>
<keyword evidence="2" id="KW-0863">Zinc-finger</keyword>
<reference evidence="6" key="1">
    <citation type="submission" date="2023-05" db="EMBL/GenBank/DDBJ databases">
        <title>Nepenthes gracilis genome sequencing.</title>
        <authorList>
            <person name="Fukushima K."/>
        </authorList>
    </citation>
    <scope>NUCLEOTIDE SEQUENCE</scope>
    <source>
        <strain evidence="6">SING2019-196</strain>
    </source>
</reference>
<dbReference type="AlphaFoldDB" id="A0AAD3TGZ4"/>
<feature type="domain" description="RING-CH-type" evidence="5">
    <location>
        <begin position="69"/>
        <end position="127"/>
    </location>
</feature>
<evidence type="ECO:0000256" key="3">
    <source>
        <dbReference type="ARBA" id="ARBA00022833"/>
    </source>
</evidence>
<keyword evidence="4" id="KW-1133">Transmembrane helix</keyword>